<gene>
    <name evidence="2" type="ORF">L3Y34_001509</name>
</gene>
<proteinExistence type="predicted"/>
<evidence type="ECO:0000256" key="1">
    <source>
        <dbReference type="SAM" id="MobiDB-lite"/>
    </source>
</evidence>
<evidence type="ECO:0000313" key="3">
    <source>
        <dbReference type="Proteomes" id="UP000827892"/>
    </source>
</evidence>
<dbReference type="AlphaFoldDB" id="A0AAE9IQT9"/>
<reference evidence="2 3" key="1">
    <citation type="submission" date="2022-05" db="EMBL/GenBank/DDBJ databases">
        <title>Chromosome-level reference genomes for two strains of Caenorhabditis briggsae: an improved platform for comparative genomics.</title>
        <authorList>
            <person name="Stevens L."/>
            <person name="Andersen E.C."/>
        </authorList>
    </citation>
    <scope>NUCLEOTIDE SEQUENCE [LARGE SCALE GENOMIC DNA]</scope>
    <source>
        <strain evidence="2">QX1410_ONT</strain>
        <tissue evidence="2">Whole-organism</tissue>
    </source>
</reference>
<protein>
    <submittedName>
        <fullName evidence="2">Uncharacterized protein</fullName>
    </submittedName>
</protein>
<organism evidence="2 3">
    <name type="scientific">Caenorhabditis briggsae</name>
    <dbReference type="NCBI Taxonomy" id="6238"/>
    <lineage>
        <taxon>Eukaryota</taxon>
        <taxon>Metazoa</taxon>
        <taxon>Ecdysozoa</taxon>
        <taxon>Nematoda</taxon>
        <taxon>Chromadorea</taxon>
        <taxon>Rhabditida</taxon>
        <taxon>Rhabditina</taxon>
        <taxon>Rhabditomorpha</taxon>
        <taxon>Rhabditoidea</taxon>
        <taxon>Rhabditidae</taxon>
        <taxon>Peloderinae</taxon>
        <taxon>Caenorhabditis</taxon>
    </lineage>
</organism>
<dbReference type="EMBL" id="CP090893">
    <property type="protein sequence ID" value="ULU01194.1"/>
    <property type="molecule type" value="Genomic_DNA"/>
</dbReference>
<feature type="region of interest" description="Disordered" evidence="1">
    <location>
        <begin position="25"/>
        <end position="46"/>
    </location>
</feature>
<name>A0AAE9IQT9_CAEBR</name>
<sequence length="218" mass="24920">MAVTVSFLNVLNFDNTSVQELTMTKGTGRRRQQHTNVSHSHVEHSKESERSSSFYFEWHAYTNVQNLKTIDAYALRPFPTCCCLPRTTYRLWRTTTLSHCNASQSKNPGRLPWELQKTNAVRYPMPTIIGFDEEELSLGTSPESEPRPASVPLVKRSLFRSEIPTRPKTAEPVIIRKAGNQPGSLSHKRNMKLTLAKTPRCARPTQSWLNRIKVPRDD</sequence>
<accession>A0AAE9IQT9</accession>
<dbReference type="Proteomes" id="UP000827892">
    <property type="component" value="Chromosome III"/>
</dbReference>
<evidence type="ECO:0000313" key="2">
    <source>
        <dbReference type="EMBL" id="ULU01194.1"/>
    </source>
</evidence>